<protein>
    <recommendedName>
        <fullName evidence="9">Lipocalin/cytosolic fatty-acid binding domain-containing protein</fullName>
    </recommendedName>
</protein>
<comment type="similarity">
    <text evidence="6">Belongs to the calycin superfamily. Triabin family.</text>
</comment>
<evidence type="ECO:0000256" key="4">
    <source>
        <dbReference type="ARBA" id="ARBA00022729"/>
    </source>
</evidence>
<feature type="chain" id="PRO_5003510785" description="Lipocalin/cytosolic fatty-acid binding domain-containing protein" evidence="7">
    <location>
        <begin position="19"/>
        <end position="197"/>
    </location>
</feature>
<reference evidence="8" key="1">
    <citation type="journal article" date="2012" name="J. Med. Entomol.">
        <title>An insight into the sialotranscriptome of Triatoma rubida (Hemiptera: Heteroptera).</title>
        <authorList>
            <person name="Ribeiro J.M.C."/>
            <person name="Assumpcao T.C.F."/>
            <person name="Pham V.M."/>
            <person name="Francischetti I.M.B."/>
            <person name="Reisenman C.E."/>
        </authorList>
    </citation>
    <scope>NUCLEOTIDE SEQUENCE</scope>
    <source>
        <tissue evidence="8">Salivary gland</tissue>
    </source>
</reference>
<keyword evidence="3" id="KW-0800">Toxin</keyword>
<dbReference type="InterPro" id="IPR012674">
    <property type="entry name" value="Calycin"/>
</dbReference>
<dbReference type="SUPFAM" id="SSF50814">
    <property type="entry name" value="Lipocalins"/>
    <property type="match status" value="1"/>
</dbReference>
<evidence type="ECO:0000256" key="1">
    <source>
        <dbReference type="ARBA" id="ARBA00004613"/>
    </source>
</evidence>
<dbReference type="GO" id="GO:0090729">
    <property type="term" value="F:toxin activity"/>
    <property type="evidence" value="ECO:0007669"/>
    <property type="project" value="UniProtKB-KW"/>
</dbReference>
<evidence type="ECO:0000256" key="7">
    <source>
        <dbReference type="SAM" id="SignalP"/>
    </source>
</evidence>
<organism evidence="8">
    <name type="scientific">Triatoma rubida</name>
    <dbReference type="NCBI Taxonomy" id="162364"/>
    <lineage>
        <taxon>Eukaryota</taxon>
        <taxon>Metazoa</taxon>
        <taxon>Ecdysozoa</taxon>
        <taxon>Arthropoda</taxon>
        <taxon>Hexapoda</taxon>
        <taxon>Insecta</taxon>
        <taxon>Pterygota</taxon>
        <taxon>Neoptera</taxon>
        <taxon>Paraneoptera</taxon>
        <taxon>Hemiptera</taxon>
        <taxon>Heteroptera</taxon>
        <taxon>Panheteroptera</taxon>
        <taxon>Cimicomorpha</taxon>
        <taxon>Reduviidae</taxon>
        <taxon>Triatominae</taxon>
        <taxon>Triatoma</taxon>
    </lineage>
</organism>
<keyword evidence="5" id="KW-1199">Hemostasis impairing toxin</keyword>
<keyword evidence="2" id="KW-0964">Secreted</keyword>
<evidence type="ECO:0008006" key="9">
    <source>
        <dbReference type="Google" id="ProtNLM"/>
    </source>
</evidence>
<accession>G8JKD7</accession>
<dbReference type="AlphaFoldDB" id="G8JKD7"/>
<feature type="signal peptide" evidence="7">
    <location>
        <begin position="1"/>
        <end position="18"/>
    </location>
</feature>
<name>G8JKD7_9HEMI</name>
<dbReference type="EMBL" id="JP593066">
    <property type="protein sequence ID" value="AER92451.1"/>
    <property type="molecule type" value="mRNA"/>
</dbReference>
<evidence type="ECO:0000256" key="6">
    <source>
        <dbReference type="ARBA" id="ARBA00034121"/>
    </source>
</evidence>
<keyword evidence="4 7" id="KW-0732">Signal</keyword>
<evidence type="ECO:0000256" key="3">
    <source>
        <dbReference type="ARBA" id="ARBA00022656"/>
    </source>
</evidence>
<evidence type="ECO:0000256" key="5">
    <source>
        <dbReference type="ARBA" id="ARBA00023240"/>
    </source>
</evidence>
<comment type="subcellular location">
    <subcellularLocation>
        <location evidence="1">Secreted</location>
    </subcellularLocation>
</comment>
<evidence type="ECO:0000313" key="8">
    <source>
        <dbReference type="EMBL" id="AER92451.1"/>
    </source>
</evidence>
<dbReference type="CDD" id="cd19423">
    <property type="entry name" value="lipocalin_LTBP1-like"/>
    <property type="match status" value="1"/>
</dbReference>
<dbReference type="GO" id="GO:0005576">
    <property type="term" value="C:extracellular region"/>
    <property type="evidence" value="ECO:0007669"/>
    <property type="project" value="UniProtKB-SubCell"/>
</dbReference>
<dbReference type="InterPro" id="IPR005657">
    <property type="entry name" value="Triabi/Procalin"/>
</dbReference>
<dbReference type="Pfam" id="PF03973">
    <property type="entry name" value="Triabin"/>
    <property type="match status" value="1"/>
</dbReference>
<proteinExistence type="evidence at transcript level"/>
<dbReference type="GO" id="GO:0030682">
    <property type="term" value="P:symbiont-mediated perturbation of host defenses"/>
    <property type="evidence" value="ECO:0007669"/>
    <property type="project" value="InterPro"/>
</dbReference>
<evidence type="ECO:0000256" key="2">
    <source>
        <dbReference type="ARBA" id="ARBA00022525"/>
    </source>
</evidence>
<sequence length="197" mass="22451">MKTILAVSFFGIVTFAFADYTKIQNCEQPEAMQNFDANKFLKGTWYVTNAKQGSESTVCREYKAGNENGELNGDGYYNFKGQKTYFQVSCKKTSENKGKMTFQCTQRGTVSGNEMNFQFQLEVTIVSTDYNSYAVMYRCVKLPTELGGGYEDNVLILRRDAKQTEVESIKATVKNQEWTLDKFISRKDDTCSKLSQK</sequence>
<dbReference type="Gene3D" id="2.40.128.20">
    <property type="match status" value="1"/>
</dbReference>